<dbReference type="EMBL" id="AUZY01004544">
    <property type="protein sequence ID" value="EQD62687.1"/>
    <property type="molecule type" value="Genomic_DNA"/>
</dbReference>
<reference evidence="1" key="2">
    <citation type="journal article" date="2014" name="ISME J.">
        <title>Microbial stratification in low pH oxic and suboxic macroscopic growths along an acid mine drainage.</title>
        <authorList>
            <person name="Mendez-Garcia C."/>
            <person name="Mesa V."/>
            <person name="Sprenger R.R."/>
            <person name="Richter M."/>
            <person name="Diez M.S."/>
            <person name="Solano J."/>
            <person name="Bargiela R."/>
            <person name="Golyshina O.V."/>
            <person name="Manteca A."/>
            <person name="Ramos J.L."/>
            <person name="Gallego J.R."/>
            <person name="Llorente I."/>
            <person name="Martins Dos Santos V.A."/>
            <person name="Jensen O.N."/>
            <person name="Pelaez A.I."/>
            <person name="Sanchez J."/>
            <person name="Ferrer M."/>
        </authorList>
    </citation>
    <scope>NUCLEOTIDE SEQUENCE</scope>
</reference>
<feature type="non-terminal residue" evidence="1">
    <location>
        <position position="1"/>
    </location>
</feature>
<proteinExistence type="predicted"/>
<name>T1AYS4_9ZZZZ</name>
<accession>T1AYS4</accession>
<comment type="caution">
    <text evidence="1">The sequence shown here is derived from an EMBL/GenBank/DDBJ whole genome shotgun (WGS) entry which is preliminary data.</text>
</comment>
<organism evidence="1">
    <name type="scientific">mine drainage metagenome</name>
    <dbReference type="NCBI Taxonomy" id="410659"/>
    <lineage>
        <taxon>unclassified sequences</taxon>
        <taxon>metagenomes</taxon>
        <taxon>ecological metagenomes</taxon>
    </lineage>
</organism>
<dbReference type="AlphaFoldDB" id="T1AYS4"/>
<protein>
    <submittedName>
        <fullName evidence="1">Uncharacterized protein</fullName>
    </submittedName>
</protein>
<evidence type="ECO:0000313" key="1">
    <source>
        <dbReference type="EMBL" id="EQD62687.1"/>
    </source>
</evidence>
<reference evidence="1" key="1">
    <citation type="submission" date="2013-08" db="EMBL/GenBank/DDBJ databases">
        <authorList>
            <person name="Mendez C."/>
            <person name="Richter M."/>
            <person name="Ferrer M."/>
            <person name="Sanchez J."/>
        </authorList>
    </citation>
    <scope>NUCLEOTIDE SEQUENCE</scope>
</reference>
<gene>
    <name evidence="1" type="ORF">B1B_07144</name>
</gene>
<sequence>SVVTSRVYARAVEYARTRADLVFIDTQIIESFDTSGLINDVIVPLLLDGAWGLGLSDSSTPGVQNLMWVLNNFVERGVSTSRLMVALNKVAPDSLIDADAMAKYVERYATWMGVATTDPLVERTLNLGEIPGSSGVGETPEFTALLDRVLHHITGLSAFSPTVADPPTTLDKLSARRRRWGRRR</sequence>